<comment type="caution">
    <text evidence="2">The sequence shown here is derived from an EMBL/GenBank/DDBJ whole genome shotgun (WGS) entry which is preliminary data.</text>
</comment>
<feature type="compositionally biased region" description="Low complexity" evidence="1">
    <location>
        <begin position="59"/>
        <end position="71"/>
    </location>
</feature>
<dbReference type="OrthoDB" id="10646116at2759"/>
<feature type="region of interest" description="Disordered" evidence="1">
    <location>
        <begin position="42"/>
        <end position="81"/>
    </location>
</feature>
<accession>A0A8J6BI44</accession>
<protein>
    <submittedName>
        <fullName evidence="2">Uncharacterized protein</fullName>
    </submittedName>
</protein>
<gene>
    <name evidence="2" type="ORF">GUJ93_ZPchr0010g9189</name>
</gene>
<keyword evidence="3" id="KW-1185">Reference proteome</keyword>
<evidence type="ECO:0000256" key="1">
    <source>
        <dbReference type="SAM" id="MobiDB-lite"/>
    </source>
</evidence>
<organism evidence="2 3">
    <name type="scientific">Zizania palustris</name>
    <name type="common">Northern wild rice</name>
    <dbReference type="NCBI Taxonomy" id="103762"/>
    <lineage>
        <taxon>Eukaryota</taxon>
        <taxon>Viridiplantae</taxon>
        <taxon>Streptophyta</taxon>
        <taxon>Embryophyta</taxon>
        <taxon>Tracheophyta</taxon>
        <taxon>Spermatophyta</taxon>
        <taxon>Magnoliopsida</taxon>
        <taxon>Liliopsida</taxon>
        <taxon>Poales</taxon>
        <taxon>Poaceae</taxon>
        <taxon>BOP clade</taxon>
        <taxon>Oryzoideae</taxon>
        <taxon>Oryzeae</taxon>
        <taxon>Zizaniinae</taxon>
        <taxon>Zizania</taxon>
    </lineage>
</organism>
<dbReference type="EMBL" id="JAAALK010000082">
    <property type="protein sequence ID" value="KAG8088467.1"/>
    <property type="molecule type" value="Genomic_DNA"/>
</dbReference>
<proteinExistence type="predicted"/>
<evidence type="ECO:0000313" key="2">
    <source>
        <dbReference type="EMBL" id="KAG8088467.1"/>
    </source>
</evidence>
<sequence length="179" mass="19592">MDTDDIRPSLEGLVKEADAAEEKAAAARCWVQVARQLLEEQSKAADREDVVVAARKKASSSSPSPHVFTDSSSERSPLGEHRPRLNFHQLHQLALVRRLLGNSNHPNPSAKLLELDPSKQLGEEVGELVLGVDVASLDAPIVQATPDEVVLDPDVLATLMEDEILRQSQSRLAVYPELH</sequence>
<reference evidence="2" key="2">
    <citation type="submission" date="2021-02" db="EMBL/GenBank/DDBJ databases">
        <authorList>
            <person name="Kimball J.A."/>
            <person name="Haas M.W."/>
            <person name="Macchietto M."/>
            <person name="Kono T."/>
            <person name="Duquette J."/>
            <person name="Shao M."/>
        </authorList>
    </citation>
    <scope>NUCLEOTIDE SEQUENCE</scope>
    <source>
        <tissue evidence="2">Fresh leaf tissue</tissue>
    </source>
</reference>
<dbReference type="Proteomes" id="UP000729402">
    <property type="component" value="Unassembled WGS sequence"/>
</dbReference>
<evidence type="ECO:0000313" key="3">
    <source>
        <dbReference type="Proteomes" id="UP000729402"/>
    </source>
</evidence>
<dbReference type="AlphaFoldDB" id="A0A8J6BI44"/>
<reference evidence="2" key="1">
    <citation type="journal article" date="2021" name="bioRxiv">
        <title>Whole Genome Assembly and Annotation of Northern Wild Rice, Zizania palustris L., Supports a Whole Genome Duplication in the Zizania Genus.</title>
        <authorList>
            <person name="Haas M."/>
            <person name="Kono T."/>
            <person name="Macchietto M."/>
            <person name="Millas R."/>
            <person name="McGilp L."/>
            <person name="Shao M."/>
            <person name="Duquette J."/>
            <person name="Hirsch C.N."/>
            <person name="Kimball J."/>
        </authorList>
    </citation>
    <scope>NUCLEOTIDE SEQUENCE</scope>
    <source>
        <tissue evidence="2">Fresh leaf tissue</tissue>
    </source>
</reference>
<name>A0A8J6BI44_ZIZPA</name>